<dbReference type="InterPro" id="IPR044878">
    <property type="entry name" value="UbiA_sf"/>
</dbReference>
<dbReference type="Pfam" id="PF01040">
    <property type="entry name" value="UbiA"/>
    <property type="match status" value="1"/>
</dbReference>
<reference evidence="6" key="1">
    <citation type="submission" date="2018-05" db="EMBL/GenBank/DDBJ databases">
        <authorList>
            <person name="Lanie J.A."/>
            <person name="Ng W.-L."/>
            <person name="Kazmierczak K.M."/>
            <person name="Andrzejewski T.M."/>
            <person name="Davidsen T.M."/>
            <person name="Wayne K.J."/>
            <person name="Tettelin H."/>
            <person name="Glass J.I."/>
            <person name="Rusch D."/>
            <person name="Podicherti R."/>
            <person name="Tsui H.-C.T."/>
            <person name="Winkler M.E."/>
        </authorList>
    </citation>
    <scope>NUCLEOTIDE SEQUENCE</scope>
</reference>
<dbReference type="GO" id="GO:0016765">
    <property type="term" value="F:transferase activity, transferring alkyl or aryl (other than methyl) groups"/>
    <property type="evidence" value="ECO:0007669"/>
    <property type="project" value="InterPro"/>
</dbReference>
<name>A0A381NEA8_9ZZZZ</name>
<feature type="transmembrane region" description="Helical" evidence="5">
    <location>
        <begin position="248"/>
        <end position="266"/>
    </location>
</feature>
<keyword evidence="4 5" id="KW-0472">Membrane</keyword>
<dbReference type="EMBL" id="UINC01000302">
    <property type="protein sequence ID" value="SUZ52911.1"/>
    <property type="molecule type" value="Genomic_DNA"/>
</dbReference>
<dbReference type="GO" id="GO:0016020">
    <property type="term" value="C:membrane"/>
    <property type="evidence" value="ECO:0007669"/>
    <property type="project" value="UniProtKB-SubCell"/>
</dbReference>
<organism evidence="6">
    <name type="scientific">marine metagenome</name>
    <dbReference type="NCBI Taxonomy" id="408172"/>
    <lineage>
        <taxon>unclassified sequences</taxon>
        <taxon>metagenomes</taxon>
        <taxon>ecological metagenomes</taxon>
    </lineage>
</organism>
<evidence type="ECO:0000256" key="5">
    <source>
        <dbReference type="SAM" id="Phobius"/>
    </source>
</evidence>
<feature type="transmembrane region" description="Helical" evidence="5">
    <location>
        <begin position="273"/>
        <end position="294"/>
    </location>
</feature>
<comment type="subcellular location">
    <subcellularLocation>
        <location evidence="1">Membrane</location>
        <topology evidence="1">Multi-pass membrane protein</topology>
    </subcellularLocation>
</comment>
<evidence type="ECO:0000256" key="1">
    <source>
        <dbReference type="ARBA" id="ARBA00004141"/>
    </source>
</evidence>
<evidence type="ECO:0000256" key="4">
    <source>
        <dbReference type="ARBA" id="ARBA00023136"/>
    </source>
</evidence>
<sequence>MSAKTTSPSGTLSRPAAWATFARERFQIPAVLIFGVAQSTSAQYVVSSTLDWLGLAISVAGIAVLLVVMRMMDELKDLDKDRIAHPARPLPRGLISPEEVRSGLWITIGLLLVASVFIGLLWNPVAGVLLSLSVGYSLLMYREFFLPDLLGARPFSYAATHQIIIVPIYAFATATALPEAAFTQPVLWFAATGLGASFALEVCRKLDPDAHPALGTYLSVAGPGRTATAVLAAVGLATYAAYQIGVHTILWPVALVLLASLGLTIVRPASFKWTAGFAGLFVLAQVFAPTIGHFTGALP</sequence>
<accession>A0A381NEA8</accession>
<feature type="transmembrane region" description="Helical" evidence="5">
    <location>
        <begin position="102"/>
        <end position="122"/>
    </location>
</feature>
<dbReference type="Gene3D" id="1.10.357.140">
    <property type="entry name" value="UbiA prenyltransferase"/>
    <property type="match status" value="1"/>
</dbReference>
<dbReference type="InterPro" id="IPR000537">
    <property type="entry name" value="UbiA_prenyltransferase"/>
</dbReference>
<feature type="transmembrane region" description="Helical" evidence="5">
    <location>
        <begin position="186"/>
        <end position="203"/>
    </location>
</feature>
<proteinExistence type="predicted"/>
<evidence type="ECO:0000256" key="2">
    <source>
        <dbReference type="ARBA" id="ARBA00022692"/>
    </source>
</evidence>
<feature type="transmembrane region" description="Helical" evidence="5">
    <location>
        <begin position="52"/>
        <end position="72"/>
    </location>
</feature>
<evidence type="ECO:0000256" key="3">
    <source>
        <dbReference type="ARBA" id="ARBA00022989"/>
    </source>
</evidence>
<keyword evidence="2 5" id="KW-0812">Transmembrane</keyword>
<evidence type="ECO:0000313" key="6">
    <source>
        <dbReference type="EMBL" id="SUZ52911.1"/>
    </source>
</evidence>
<protein>
    <submittedName>
        <fullName evidence="6">Uncharacterized protein</fullName>
    </submittedName>
</protein>
<feature type="transmembrane region" description="Helical" evidence="5">
    <location>
        <begin position="157"/>
        <end position="174"/>
    </location>
</feature>
<gene>
    <name evidence="6" type="ORF">METZ01_LOCUS5765</name>
</gene>
<keyword evidence="3 5" id="KW-1133">Transmembrane helix</keyword>
<dbReference type="AlphaFoldDB" id="A0A381NEA8"/>